<keyword evidence="3" id="KW-1185">Reference proteome</keyword>
<gene>
    <name evidence="2" type="ordered locus">Dshi_3858</name>
</gene>
<evidence type="ECO:0000256" key="1">
    <source>
        <dbReference type="SAM" id="SignalP"/>
    </source>
</evidence>
<dbReference type="EMBL" id="CP000832">
    <property type="protein sequence ID" value="ABV95586.1"/>
    <property type="molecule type" value="Genomic_DNA"/>
</dbReference>
<keyword evidence="2" id="KW-0614">Plasmid</keyword>
<dbReference type="HOGENOM" id="CLU_007558_1_0_5"/>
<reference evidence="3" key="1">
    <citation type="journal article" date="2010" name="ISME J.">
        <title>The complete genome sequence of the algal symbiont Dinoroseobacter shibae: a hitchhiker's guide to life in the sea.</title>
        <authorList>
            <person name="Wagner-Dobler I."/>
            <person name="Ballhausen B."/>
            <person name="Berger M."/>
            <person name="Brinkhoff T."/>
            <person name="Buchholz I."/>
            <person name="Bunk B."/>
            <person name="Cypionka H."/>
            <person name="Daniel R."/>
            <person name="Drepper T."/>
            <person name="Gerdts G."/>
            <person name="Hahnke S."/>
            <person name="Han C."/>
            <person name="Jahn D."/>
            <person name="Kalhoefer D."/>
            <person name="Kiss H."/>
            <person name="Klenk H.P."/>
            <person name="Kyrpides N."/>
            <person name="Liebl W."/>
            <person name="Liesegang H."/>
            <person name="Meincke L."/>
            <person name="Pati A."/>
            <person name="Petersen J."/>
            <person name="Piekarski T."/>
            <person name="Pommerenke C."/>
            <person name="Pradella S."/>
            <person name="Pukall R."/>
            <person name="Rabus R."/>
            <person name="Stackebrandt E."/>
            <person name="Thole S."/>
            <person name="Thompson L."/>
            <person name="Tielen P."/>
            <person name="Tomasch J."/>
            <person name="von Jan M."/>
            <person name="Wanphrut N."/>
            <person name="Wichels A."/>
            <person name="Zech H."/>
            <person name="Simon M."/>
        </authorList>
    </citation>
    <scope>NUCLEOTIDE SEQUENCE [LARGE SCALE GENOMIC DNA]</scope>
    <source>
        <strain evidence="3">DSM 16493 / NCIMB 14021 / DFL 12</strain>
        <plasmid evidence="3">Plasmid pDSHI02</plasmid>
    </source>
</reference>
<dbReference type="Proteomes" id="UP000006833">
    <property type="component" value="Plasmid pDSHI02"/>
</dbReference>
<feature type="signal peptide" evidence="1">
    <location>
        <begin position="1"/>
        <end position="31"/>
    </location>
</feature>
<evidence type="ECO:0000313" key="3">
    <source>
        <dbReference type="Proteomes" id="UP000006833"/>
    </source>
</evidence>
<sequence length="746" mass="81292">MRAGRFAAKYRLARGGLLALLLSVSAAALQAQSTEQLLAVQGPSERGASAAAAGPEGAFRPSPETIFRQPSLNFYGVPGLIDLPSGEAMPDGQLAVGVSTFGGTTRTTLSFQLTPRISGSFRYSAIRDWDSDGFDTYYDRSFDLRFLALEESRFLPSVTIGLQDFAGTGIYAGEYIAATKTFAGGLKGTVGLGWGRFGSASSFGGLISDERPAFDPNDTGGEPSTDQWFRGPQSVFAGIEWQPTDRLGLKLEYSTDAYEAETVDRDVFERESDWNFGLEYQVSEDWRLGGYYLYGAELGVMAQFQLNPRRPAVPMRVAAPDPVDPRPDRAANPTLWSADWITIPGAQETLRDALEAPLAAEGIELQALAATGTSIDLRYRNARYLSSANAVGRVARVLARVLPPSIETFHLTPEVSGMPASRITLRRTALEELEFTPQAGARLLAQSEISEAPPLPETAVASETVAPRFSWSLGPYLEQSFFDPDEPWRFEIGLDASASYQITPNLSLSGSITKEIVGTIADSTRVSNSQLPPVRSNGVLYAREGDPGLDNLVLAYTFRPGQDLYGRVSAGYLESMFGGVSAELLWKPVDSRLALGVELNYARQRDFDQRLGFQDYDVITGHASAYYAFGDGYLGQVDVGQYLAGDKGATFTLSREFGNGWKLGGFFTLTDVSAEEFGEGSFDKGIMLTIPAGWILGQPNRTALSTTIRPLQRDGGQRLEVPGRLYDPVRAQHARALTRQWERVWQ</sequence>
<proteinExistence type="predicted"/>
<accession>A8LTL9</accession>
<dbReference type="AlphaFoldDB" id="A8LTL9"/>
<dbReference type="InterPro" id="IPR010344">
    <property type="entry name" value="YbjH"/>
</dbReference>
<feature type="chain" id="PRO_5002723608" description="Lipoprotein" evidence="1">
    <location>
        <begin position="32"/>
        <end position="746"/>
    </location>
</feature>
<dbReference type="OrthoDB" id="19542at2"/>
<dbReference type="Pfam" id="PF06082">
    <property type="entry name" value="YjbH"/>
    <property type="match status" value="1"/>
</dbReference>
<evidence type="ECO:0000313" key="2">
    <source>
        <dbReference type="EMBL" id="ABV95586.1"/>
    </source>
</evidence>
<evidence type="ECO:0008006" key="4">
    <source>
        <dbReference type="Google" id="ProtNLM"/>
    </source>
</evidence>
<dbReference type="KEGG" id="dsh:Dshi_3858"/>
<organism evidence="2 3">
    <name type="scientific">Dinoroseobacter shibae (strain DSM 16493 / NCIMB 14021 / DFL 12)</name>
    <dbReference type="NCBI Taxonomy" id="398580"/>
    <lineage>
        <taxon>Bacteria</taxon>
        <taxon>Pseudomonadati</taxon>
        <taxon>Pseudomonadota</taxon>
        <taxon>Alphaproteobacteria</taxon>
        <taxon>Rhodobacterales</taxon>
        <taxon>Roseobacteraceae</taxon>
        <taxon>Dinoroseobacter</taxon>
    </lineage>
</organism>
<protein>
    <recommendedName>
        <fullName evidence="4">Lipoprotein</fullName>
    </recommendedName>
</protein>
<name>A8LTL9_DINSH</name>
<dbReference type="RefSeq" id="WP_012187249.1">
    <property type="nucleotide sequence ID" value="NC_009956.1"/>
</dbReference>
<geneLocation type="plasmid" evidence="2 3">
    <name>pDSHI02</name>
</geneLocation>
<keyword evidence="1" id="KW-0732">Signal</keyword>